<evidence type="ECO:0000313" key="2">
    <source>
        <dbReference type="Proteomes" id="UP000005466"/>
    </source>
</evidence>
<feature type="non-terminal residue" evidence="1">
    <location>
        <position position="1"/>
    </location>
</feature>
<protein>
    <submittedName>
        <fullName evidence="1">Uncharacterized protein</fullName>
    </submittedName>
</protein>
<comment type="caution">
    <text evidence="1">The sequence shown here is derived from an EMBL/GenBank/DDBJ whole genome shotgun (WGS) entry which is preliminary data.</text>
</comment>
<dbReference type="HOGENOM" id="CLU_3281651_0_0_6"/>
<gene>
    <name evidence="1" type="ORF">Pgy4_39630</name>
</gene>
<reference evidence="1 2" key="1">
    <citation type="journal article" date="2011" name="PLoS Pathog.">
        <title>Dynamic evolution of pathogenicity revealed by sequencing and comparative genomics of 19 Pseudomonas syringae isolates.</title>
        <authorList>
            <person name="Baltrus D.A."/>
            <person name="Nishimura M.T."/>
            <person name="Romanchuk A."/>
            <person name="Chang J.H."/>
            <person name="Mukhtar M.S."/>
            <person name="Cherkis K."/>
            <person name="Roach J."/>
            <person name="Grant S.R."/>
            <person name="Jones C.D."/>
            <person name="Dangl J.L."/>
        </authorList>
    </citation>
    <scope>NUCLEOTIDE SEQUENCE [LARGE SCALE GENOMIC DNA]</scope>
    <source>
        <strain evidence="2">race 4</strain>
    </source>
</reference>
<accession>F3CIK2</accession>
<dbReference type="EMBL" id="ADWY01003579">
    <property type="protein sequence ID" value="EGH19094.1"/>
    <property type="molecule type" value="Genomic_DNA"/>
</dbReference>
<proteinExistence type="predicted"/>
<evidence type="ECO:0000313" key="1">
    <source>
        <dbReference type="EMBL" id="EGH19094.1"/>
    </source>
</evidence>
<organism evidence="1 2">
    <name type="scientific">Pseudomonas savastanoi pv. glycinea str. race 4</name>
    <dbReference type="NCBI Taxonomy" id="875330"/>
    <lineage>
        <taxon>Bacteria</taxon>
        <taxon>Pseudomonadati</taxon>
        <taxon>Pseudomonadota</taxon>
        <taxon>Gammaproteobacteria</taxon>
        <taxon>Pseudomonadales</taxon>
        <taxon>Pseudomonadaceae</taxon>
        <taxon>Pseudomonas</taxon>
    </lineage>
</organism>
<dbReference type="AlphaFoldDB" id="F3CIK2"/>
<feature type="non-terminal residue" evidence="1">
    <location>
        <position position="40"/>
    </location>
</feature>
<name>F3CIK2_PSESG</name>
<dbReference type="Proteomes" id="UP000005466">
    <property type="component" value="Unassembled WGS sequence"/>
</dbReference>
<sequence length="40" mass="4433">RGPLFEFPQLRGGHGHRQFTPVNAPFQMKTPGLISEASLL</sequence>